<evidence type="ECO:0000313" key="1">
    <source>
        <dbReference type="EMBL" id="KIJ93340.1"/>
    </source>
</evidence>
<dbReference type="EMBL" id="KN838850">
    <property type="protein sequence ID" value="KIJ93340.1"/>
    <property type="molecule type" value="Genomic_DNA"/>
</dbReference>
<dbReference type="AlphaFoldDB" id="A0A0C9WQC7"/>
<sequence length="101" mass="11728">MSKLQYLNKVKSILNVFEDSEITAHQFLHRLLSTNIFEDHPILEVVRQIWDPMLGLITDLRAPRLTFPAASLSRARALTFVYLFFPITLYNHKISHTANSM</sequence>
<organism evidence="1 2">
    <name type="scientific">Laccaria amethystina LaAM-08-1</name>
    <dbReference type="NCBI Taxonomy" id="1095629"/>
    <lineage>
        <taxon>Eukaryota</taxon>
        <taxon>Fungi</taxon>
        <taxon>Dikarya</taxon>
        <taxon>Basidiomycota</taxon>
        <taxon>Agaricomycotina</taxon>
        <taxon>Agaricomycetes</taxon>
        <taxon>Agaricomycetidae</taxon>
        <taxon>Agaricales</taxon>
        <taxon>Agaricineae</taxon>
        <taxon>Hydnangiaceae</taxon>
        <taxon>Laccaria</taxon>
    </lineage>
</organism>
<protein>
    <submittedName>
        <fullName evidence="1">Uncharacterized protein</fullName>
    </submittedName>
</protein>
<proteinExistence type="predicted"/>
<keyword evidence="2" id="KW-1185">Reference proteome</keyword>
<evidence type="ECO:0000313" key="2">
    <source>
        <dbReference type="Proteomes" id="UP000054477"/>
    </source>
</evidence>
<accession>A0A0C9WQC7</accession>
<reference evidence="1 2" key="1">
    <citation type="submission" date="2014-04" db="EMBL/GenBank/DDBJ databases">
        <authorList>
            <consortium name="DOE Joint Genome Institute"/>
            <person name="Kuo A."/>
            <person name="Kohler A."/>
            <person name="Nagy L.G."/>
            <person name="Floudas D."/>
            <person name="Copeland A."/>
            <person name="Barry K.W."/>
            <person name="Cichocki N."/>
            <person name="Veneault-Fourrey C."/>
            <person name="LaButti K."/>
            <person name="Lindquist E.A."/>
            <person name="Lipzen A."/>
            <person name="Lundell T."/>
            <person name="Morin E."/>
            <person name="Murat C."/>
            <person name="Sun H."/>
            <person name="Tunlid A."/>
            <person name="Henrissat B."/>
            <person name="Grigoriev I.V."/>
            <person name="Hibbett D.S."/>
            <person name="Martin F."/>
            <person name="Nordberg H.P."/>
            <person name="Cantor M.N."/>
            <person name="Hua S.X."/>
        </authorList>
    </citation>
    <scope>NUCLEOTIDE SEQUENCE [LARGE SCALE GENOMIC DNA]</scope>
    <source>
        <strain evidence="1 2">LaAM-08-1</strain>
    </source>
</reference>
<reference evidence="2" key="2">
    <citation type="submission" date="2015-01" db="EMBL/GenBank/DDBJ databases">
        <title>Evolutionary Origins and Diversification of the Mycorrhizal Mutualists.</title>
        <authorList>
            <consortium name="DOE Joint Genome Institute"/>
            <consortium name="Mycorrhizal Genomics Consortium"/>
            <person name="Kohler A."/>
            <person name="Kuo A."/>
            <person name="Nagy L.G."/>
            <person name="Floudas D."/>
            <person name="Copeland A."/>
            <person name="Barry K.W."/>
            <person name="Cichocki N."/>
            <person name="Veneault-Fourrey C."/>
            <person name="LaButti K."/>
            <person name="Lindquist E.A."/>
            <person name="Lipzen A."/>
            <person name="Lundell T."/>
            <person name="Morin E."/>
            <person name="Murat C."/>
            <person name="Riley R."/>
            <person name="Ohm R."/>
            <person name="Sun H."/>
            <person name="Tunlid A."/>
            <person name="Henrissat B."/>
            <person name="Grigoriev I.V."/>
            <person name="Hibbett D.S."/>
            <person name="Martin F."/>
        </authorList>
    </citation>
    <scope>NUCLEOTIDE SEQUENCE [LARGE SCALE GENOMIC DNA]</scope>
    <source>
        <strain evidence="2">LaAM-08-1</strain>
    </source>
</reference>
<dbReference type="HOGENOM" id="CLU_180208_0_0_1"/>
<dbReference type="Proteomes" id="UP000054477">
    <property type="component" value="Unassembled WGS sequence"/>
</dbReference>
<gene>
    <name evidence="1" type="ORF">K443DRAFT_646234</name>
</gene>
<name>A0A0C9WQC7_9AGAR</name>